<dbReference type="RefSeq" id="WP_307354640.1">
    <property type="nucleotide sequence ID" value="NZ_BAAACJ010000024.1"/>
</dbReference>
<keyword evidence="4" id="KW-1185">Reference proteome</keyword>
<gene>
    <name evidence="3" type="ORF">QOZ93_000009</name>
</gene>
<evidence type="ECO:0000313" key="3">
    <source>
        <dbReference type="EMBL" id="MDQ0478308.1"/>
    </source>
</evidence>
<evidence type="ECO:0000313" key="4">
    <source>
        <dbReference type="Proteomes" id="UP001224418"/>
    </source>
</evidence>
<dbReference type="InterPro" id="IPR011642">
    <property type="entry name" value="Gate_dom"/>
</dbReference>
<sequence>MINGIWFLLIIVGIIVGVFTGKGDALTKVIVSSAGSTVELMIALVGLMCLWCGVIKILQESGAMKFIAKILQPILKLLFKKEGRSEKAMESIVMNLTANSMGISNAATPAGIKAMEEMQKLNTNKDYATNDMILFLVLNSTCIQFIPSTIISVRAACNSKNPAVIILPAILSTAIASLAGIIFCKVLEKYF</sequence>
<feature type="transmembrane region" description="Helical" evidence="1">
    <location>
        <begin position="133"/>
        <end position="153"/>
    </location>
</feature>
<proteinExistence type="predicted"/>
<comment type="caution">
    <text evidence="3">The sequence shown here is derived from an EMBL/GenBank/DDBJ whole genome shotgun (WGS) entry which is preliminary data.</text>
</comment>
<feature type="transmembrane region" description="Helical" evidence="1">
    <location>
        <begin position="5"/>
        <end position="21"/>
    </location>
</feature>
<name>A0ABU0JMJ9_HATLI</name>
<keyword evidence="1" id="KW-0472">Membrane</keyword>
<accession>A0ABU0JMJ9</accession>
<protein>
    <submittedName>
        <fullName evidence="3">Spore maturation protein A</fullName>
    </submittedName>
</protein>
<dbReference type="EMBL" id="JAUSWN010000001">
    <property type="protein sequence ID" value="MDQ0478308.1"/>
    <property type="molecule type" value="Genomic_DNA"/>
</dbReference>
<keyword evidence="1" id="KW-1133">Transmembrane helix</keyword>
<dbReference type="Proteomes" id="UP001224418">
    <property type="component" value="Unassembled WGS sequence"/>
</dbReference>
<keyword evidence="1" id="KW-0812">Transmembrane</keyword>
<feature type="domain" description="Nucleoside transporter/FeoB GTPase Gate" evidence="2">
    <location>
        <begin position="43"/>
        <end position="152"/>
    </location>
</feature>
<evidence type="ECO:0000256" key="1">
    <source>
        <dbReference type="SAM" id="Phobius"/>
    </source>
</evidence>
<organism evidence="3 4">
    <name type="scientific">Hathewaya limosa</name>
    <name type="common">Clostridium limosum</name>
    <dbReference type="NCBI Taxonomy" id="1536"/>
    <lineage>
        <taxon>Bacteria</taxon>
        <taxon>Bacillati</taxon>
        <taxon>Bacillota</taxon>
        <taxon>Clostridia</taxon>
        <taxon>Eubacteriales</taxon>
        <taxon>Clostridiaceae</taxon>
        <taxon>Hathewaya</taxon>
    </lineage>
</organism>
<evidence type="ECO:0000259" key="2">
    <source>
        <dbReference type="Pfam" id="PF07670"/>
    </source>
</evidence>
<feature type="transmembrane region" description="Helical" evidence="1">
    <location>
        <begin position="165"/>
        <end position="187"/>
    </location>
</feature>
<dbReference type="Pfam" id="PF07670">
    <property type="entry name" value="Gate"/>
    <property type="match status" value="1"/>
</dbReference>
<reference evidence="3 4" key="1">
    <citation type="submission" date="2023-07" db="EMBL/GenBank/DDBJ databases">
        <title>Genomic Encyclopedia of Type Strains, Phase IV (KMG-IV): sequencing the most valuable type-strain genomes for metagenomic binning, comparative biology and taxonomic classification.</title>
        <authorList>
            <person name="Goeker M."/>
        </authorList>
    </citation>
    <scope>NUCLEOTIDE SEQUENCE [LARGE SCALE GENOMIC DNA]</scope>
    <source>
        <strain evidence="3 4">DSM 1400</strain>
    </source>
</reference>
<feature type="transmembrane region" description="Helical" evidence="1">
    <location>
        <begin position="41"/>
        <end position="58"/>
    </location>
</feature>